<proteinExistence type="inferred from homology"/>
<keyword evidence="9" id="KW-1185">Reference proteome</keyword>
<organism evidence="8 9">
    <name type="scientific">Syntrophotalea acetylenivorans</name>
    <dbReference type="NCBI Taxonomy" id="1842532"/>
    <lineage>
        <taxon>Bacteria</taxon>
        <taxon>Pseudomonadati</taxon>
        <taxon>Thermodesulfobacteriota</taxon>
        <taxon>Desulfuromonadia</taxon>
        <taxon>Desulfuromonadales</taxon>
        <taxon>Syntrophotaleaceae</taxon>
        <taxon>Syntrophotalea</taxon>
    </lineage>
</organism>
<name>A0A1L3GSE1_9BACT</name>
<dbReference type="PANTHER" id="PTHR46111">
    <property type="entry name" value="RIBOSOMAL RNA SMALL SUBUNIT METHYLTRANSFERASE I"/>
    <property type="match status" value="1"/>
</dbReference>
<dbReference type="CDD" id="cd11648">
    <property type="entry name" value="RsmI"/>
    <property type="match status" value="1"/>
</dbReference>
<keyword evidence="3 6" id="KW-0489">Methyltransferase</keyword>
<dbReference type="FunFam" id="3.30.950.10:FF:000002">
    <property type="entry name" value="Ribosomal RNA small subunit methyltransferase I"/>
    <property type="match status" value="1"/>
</dbReference>
<evidence type="ECO:0000256" key="5">
    <source>
        <dbReference type="ARBA" id="ARBA00022691"/>
    </source>
</evidence>
<feature type="domain" description="Tetrapyrrole methylase" evidence="7">
    <location>
        <begin position="13"/>
        <end position="213"/>
    </location>
</feature>
<dbReference type="NCBIfam" id="TIGR00096">
    <property type="entry name" value="16S rRNA (cytidine(1402)-2'-O)-methyltransferase"/>
    <property type="match status" value="1"/>
</dbReference>
<evidence type="ECO:0000313" key="8">
    <source>
        <dbReference type="EMBL" id="APG28866.1"/>
    </source>
</evidence>
<dbReference type="Proteomes" id="UP000182517">
    <property type="component" value="Chromosome"/>
</dbReference>
<dbReference type="EC" id="2.1.1.198" evidence="6"/>
<keyword evidence="1 6" id="KW-0963">Cytoplasm</keyword>
<evidence type="ECO:0000256" key="3">
    <source>
        <dbReference type="ARBA" id="ARBA00022603"/>
    </source>
</evidence>
<evidence type="ECO:0000256" key="2">
    <source>
        <dbReference type="ARBA" id="ARBA00022552"/>
    </source>
</evidence>
<dbReference type="FunFam" id="3.40.1010.10:FF:000002">
    <property type="entry name" value="Ribosomal RNA small subunit methyltransferase I"/>
    <property type="match status" value="1"/>
</dbReference>
<dbReference type="RefSeq" id="WP_072284889.1">
    <property type="nucleotide sequence ID" value="NZ_CP015519.1"/>
</dbReference>
<keyword evidence="2 6" id="KW-0698">rRNA processing</keyword>
<keyword evidence="5 6" id="KW-0949">S-adenosyl-L-methionine</keyword>
<dbReference type="PIRSF" id="PIRSF005917">
    <property type="entry name" value="MTase_YraL"/>
    <property type="match status" value="1"/>
</dbReference>
<dbReference type="Gene3D" id="3.30.950.10">
    <property type="entry name" value="Methyltransferase, Cobalt-precorrin-4 Transmethylase, Domain 2"/>
    <property type="match status" value="1"/>
</dbReference>
<dbReference type="GO" id="GO:0005737">
    <property type="term" value="C:cytoplasm"/>
    <property type="evidence" value="ECO:0007669"/>
    <property type="project" value="UniProtKB-SubCell"/>
</dbReference>
<dbReference type="AlphaFoldDB" id="A0A1L3GSE1"/>
<evidence type="ECO:0000256" key="6">
    <source>
        <dbReference type="HAMAP-Rule" id="MF_01877"/>
    </source>
</evidence>
<dbReference type="STRING" id="1842532.A7E78_14115"/>
<evidence type="ECO:0000259" key="7">
    <source>
        <dbReference type="Pfam" id="PF00590"/>
    </source>
</evidence>
<dbReference type="InterPro" id="IPR014776">
    <property type="entry name" value="4pyrrole_Mease_sub2"/>
</dbReference>
<dbReference type="OrthoDB" id="9809084at2"/>
<dbReference type="GO" id="GO:0070677">
    <property type="term" value="F:rRNA (cytosine-2'-O-)-methyltransferase activity"/>
    <property type="evidence" value="ECO:0007669"/>
    <property type="project" value="UniProtKB-UniRule"/>
</dbReference>
<dbReference type="InterPro" id="IPR014777">
    <property type="entry name" value="4pyrrole_Mease_sub1"/>
</dbReference>
<dbReference type="InterPro" id="IPR000878">
    <property type="entry name" value="4pyrrol_Mease"/>
</dbReference>
<comment type="subcellular location">
    <subcellularLocation>
        <location evidence="6">Cytoplasm</location>
    </subcellularLocation>
</comment>
<dbReference type="InterPro" id="IPR018063">
    <property type="entry name" value="SAM_MeTrfase_RsmI_CS"/>
</dbReference>
<reference evidence="8 9" key="1">
    <citation type="journal article" date="2017" name="Genome Announc.">
        <title>Complete Genome Sequences of Two Acetylene-Fermenting Pelobacter acetylenicus Strains.</title>
        <authorList>
            <person name="Sutton J.M."/>
            <person name="Baesman S.M."/>
            <person name="Fierst J.L."/>
            <person name="Poret-Peterson A.T."/>
            <person name="Oremland R.S."/>
            <person name="Dunlap D.S."/>
            <person name="Akob D.M."/>
        </authorList>
    </citation>
    <scope>NUCLEOTIDE SEQUENCE [LARGE SCALE GENOMIC DNA]</scope>
    <source>
        <strain evidence="8 9">SFB93</strain>
    </source>
</reference>
<comment type="function">
    <text evidence="6">Catalyzes the 2'-O-methylation of the ribose of cytidine 1402 (C1402) in 16S rRNA.</text>
</comment>
<gene>
    <name evidence="6" type="primary">rsmI</name>
    <name evidence="8" type="ORF">A7E78_14115</name>
</gene>
<dbReference type="PANTHER" id="PTHR46111:SF1">
    <property type="entry name" value="RIBOSOMAL RNA SMALL SUBUNIT METHYLTRANSFERASE I"/>
    <property type="match status" value="1"/>
</dbReference>
<keyword evidence="4 6" id="KW-0808">Transferase</keyword>
<dbReference type="SUPFAM" id="SSF53790">
    <property type="entry name" value="Tetrapyrrole methylase"/>
    <property type="match status" value="1"/>
</dbReference>
<dbReference type="PROSITE" id="PS01296">
    <property type="entry name" value="RSMI"/>
    <property type="match status" value="1"/>
</dbReference>
<evidence type="ECO:0000256" key="1">
    <source>
        <dbReference type="ARBA" id="ARBA00022490"/>
    </source>
</evidence>
<evidence type="ECO:0000313" key="9">
    <source>
        <dbReference type="Proteomes" id="UP000182517"/>
    </source>
</evidence>
<comment type="catalytic activity">
    <reaction evidence="6">
        <text>cytidine(1402) in 16S rRNA + S-adenosyl-L-methionine = 2'-O-methylcytidine(1402) in 16S rRNA + S-adenosyl-L-homocysteine + H(+)</text>
        <dbReference type="Rhea" id="RHEA:42924"/>
        <dbReference type="Rhea" id="RHEA-COMP:10285"/>
        <dbReference type="Rhea" id="RHEA-COMP:10286"/>
        <dbReference type="ChEBI" id="CHEBI:15378"/>
        <dbReference type="ChEBI" id="CHEBI:57856"/>
        <dbReference type="ChEBI" id="CHEBI:59789"/>
        <dbReference type="ChEBI" id="CHEBI:74495"/>
        <dbReference type="ChEBI" id="CHEBI:82748"/>
        <dbReference type="EC" id="2.1.1.198"/>
    </reaction>
</comment>
<dbReference type="InterPro" id="IPR008189">
    <property type="entry name" value="rRNA_ssu_MeTfrase_I"/>
</dbReference>
<dbReference type="EMBL" id="CP015519">
    <property type="protein sequence ID" value="APG28866.1"/>
    <property type="molecule type" value="Genomic_DNA"/>
</dbReference>
<sequence>MSAKDAASEENGTLYLVATPIGNLEDLSPRALRILKEVDLVAAEDTRHSRKLFNHYGISTPLTSYFQHNEVTKGEQLLQTLQEGKDVALISDAGTPAISDPGCLLVQRCHEVGVPVSAIPGPSALIAALAMAGLPTERFAFEGFLPAKTHARCQALRLLRQELRTTVFYEAPHRLAAALQDVLTELGEERQVAVVRELTKVHEELFRGTAAEACEHFSGKVRGEIVLLIGPAEQSTPEESVRDALRRWRKETDLPMREIVKQVAKIYGLSGSEVYRESLALRDEEE</sequence>
<evidence type="ECO:0000256" key="4">
    <source>
        <dbReference type="ARBA" id="ARBA00022679"/>
    </source>
</evidence>
<dbReference type="KEGG" id="pef:A7E78_14115"/>
<accession>A0A1L3GSE1</accession>
<comment type="similarity">
    <text evidence="6">Belongs to the methyltransferase superfamily. RsmI family.</text>
</comment>
<protein>
    <recommendedName>
        <fullName evidence="6">Ribosomal RNA small subunit methyltransferase I</fullName>
        <ecNumber evidence="6">2.1.1.198</ecNumber>
    </recommendedName>
    <alternativeName>
        <fullName evidence="6">16S rRNA 2'-O-ribose C1402 methyltransferase</fullName>
    </alternativeName>
    <alternativeName>
        <fullName evidence="6">rRNA (cytidine-2'-O-)-methyltransferase RsmI</fullName>
    </alternativeName>
</protein>
<dbReference type="Gene3D" id="3.40.1010.10">
    <property type="entry name" value="Cobalt-precorrin-4 Transmethylase, Domain 1"/>
    <property type="match status" value="1"/>
</dbReference>
<dbReference type="HAMAP" id="MF_01877">
    <property type="entry name" value="16SrRNA_methyltr_I"/>
    <property type="match status" value="1"/>
</dbReference>
<dbReference type="Pfam" id="PF00590">
    <property type="entry name" value="TP_methylase"/>
    <property type="match status" value="1"/>
</dbReference>
<dbReference type="InterPro" id="IPR035996">
    <property type="entry name" value="4pyrrol_Methylase_sf"/>
</dbReference>